<protein>
    <recommendedName>
        <fullName evidence="8">Phage integrase family protein</fullName>
    </recommendedName>
</protein>
<gene>
    <name evidence="6" type="ORF">SAMN04488129_1262</name>
</gene>
<evidence type="ECO:0000256" key="2">
    <source>
        <dbReference type="ARBA" id="ARBA00022908"/>
    </source>
</evidence>
<reference evidence="7" key="1">
    <citation type="submission" date="2016-10" db="EMBL/GenBank/DDBJ databases">
        <authorList>
            <person name="Varghese N."/>
            <person name="Submissions S."/>
        </authorList>
    </citation>
    <scope>NUCLEOTIDE SEQUENCE [LARGE SCALE GENOMIC DNA]</scope>
    <source>
        <strain evidence="7">CGMCC 1.9150</strain>
    </source>
</reference>
<dbReference type="GO" id="GO:0003677">
    <property type="term" value="F:DNA binding"/>
    <property type="evidence" value="ECO:0007669"/>
    <property type="project" value="UniProtKB-KW"/>
</dbReference>
<feature type="region of interest" description="Disordered" evidence="5">
    <location>
        <begin position="202"/>
        <end position="235"/>
    </location>
</feature>
<dbReference type="AlphaFoldDB" id="A0A1H7VMD0"/>
<sequence>MRSANEMTSLDILRHLQRDQQDHTHSQRGDDFDKLSQSDLCRSDRAERSALVWEVCQRLPAHIDEHGRVRASAVCQMTDELYEWATAHQPKPPRRSNHRKRVAMIFASLNALPGLTIQIPTQPVRPPRPSHAPTSVEEAQGLAAMLLVDRHLDTWRQHARHRDRWLLTLALRLSCRLGMGSEVLLGTLAMLGTRHVDTATRQIRLPSQLQDDRDSLPTGEANPSQALGTAPQQDPAYQPMHYYTLALPRAVWDPLRHLVHAATGDQGEWLALESPSKPIATLKTRQKQLRERLDRAAKALVKEMKIQHPQHRALLERLSGWPKMSRWGPMVAQRKGIASIWLDILSEYPLPTDSREPITVGADRGRYAPAGAASRHHARPDSEELRFLDDGPATPRPHDAASMHRPDDLAITAPGAVESGAEPLSIEQSFALRHAVRAFSRQLPTLTTGKRLSGQVYREPLQQLRRHTFDTLTDIVGTPDSFGHWLVAFACARLISHGDTISSAQTFLTRLMPPPLLLNEAIADVPGWDQDSVDELCAEGQSYARWSHNTRQHFLRTMGMFVRFCQDYGILDDVVPPSSTTTRISTRRTRLINPVQMDHAWKALVGHARPSQTNTQFALALALGYYGGLRASEVCQLTLRDVLIESPTLEEDWAALQDGYASGRRLSTDTGPFPLQPCWVYIRESKSRSGRRRIPLHLLAPPEVTQCMARWWETRRAVAPTLPLKEIGLFGPLFSPQAYRRQGLIDPLLSWLRDRWGEGVDFHGLRHCAASWWQLRLHAAQHEDFRETLHYKFHWMFQPSTLEAFLTYLCGAEGDDAIERGTLMGQLAKLIGHRHVNTLLHTYTHSLGMIHSHEVNRTWSNRKAAY</sequence>
<feature type="region of interest" description="Disordered" evidence="5">
    <location>
        <begin position="369"/>
        <end position="405"/>
    </location>
</feature>
<evidence type="ECO:0000256" key="3">
    <source>
        <dbReference type="ARBA" id="ARBA00023125"/>
    </source>
</evidence>
<feature type="compositionally biased region" description="Basic and acidic residues" evidence="5">
    <location>
        <begin position="396"/>
        <end position="405"/>
    </location>
</feature>
<evidence type="ECO:0000256" key="1">
    <source>
        <dbReference type="ARBA" id="ARBA00008857"/>
    </source>
</evidence>
<dbReference type="PANTHER" id="PTHR30349:SF41">
    <property type="entry name" value="INTEGRASE_RECOMBINASE PROTEIN MJ0367-RELATED"/>
    <property type="match status" value="1"/>
</dbReference>
<dbReference type="Gene3D" id="1.10.443.10">
    <property type="entry name" value="Intergrase catalytic core"/>
    <property type="match status" value="1"/>
</dbReference>
<evidence type="ECO:0008006" key="8">
    <source>
        <dbReference type="Google" id="ProtNLM"/>
    </source>
</evidence>
<keyword evidence="3" id="KW-0238">DNA-binding</keyword>
<evidence type="ECO:0000256" key="4">
    <source>
        <dbReference type="ARBA" id="ARBA00023172"/>
    </source>
</evidence>
<dbReference type="EMBL" id="FOBC01000026">
    <property type="protein sequence ID" value="SEM10059.1"/>
    <property type="molecule type" value="Genomic_DNA"/>
</dbReference>
<keyword evidence="4" id="KW-0233">DNA recombination</keyword>
<feature type="compositionally biased region" description="Basic and acidic residues" evidence="5">
    <location>
        <begin position="379"/>
        <end position="389"/>
    </location>
</feature>
<accession>A0A1H7VMD0</accession>
<dbReference type="SUPFAM" id="SSF56349">
    <property type="entry name" value="DNA breaking-rejoining enzymes"/>
    <property type="match status" value="1"/>
</dbReference>
<keyword evidence="2" id="KW-0229">DNA integration</keyword>
<keyword evidence="7" id="KW-1185">Reference proteome</keyword>
<evidence type="ECO:0000313" key="7">
    <source>
        <dbReference type="Proteomes" id="UP000198807"/>
    </source>
</evidence>
<evidence type="ECO:0000256" key="5">
    <source>
        <dbReference type="SAM" id="MobiDB-lite"/>
    </source>
</evidence>
<name>A0A1H7VMD0_9GAMM</name>
<dbReference type="GO" id="GO:0006310">
    <property type="term" value="P:DNA recombination"/>
    <property type="evidence" value="ECO:0007669"/>
    <property type="project" value="UniProtKB-KW"/>
</dbReference>
<dbReference type="Proteomes" id="UP000198807">
    <property type="component" value="Unassembled WGS sequence"/>
</dbReference>
<dbReference type="InterPro" id="IPR050090">
    <property type="entry name" value="Tyrosine_recombinase_XerCD"/>
</dbReference>
<feature type="compositionally biased region" description="Polar residues" evidence="5">
    <location>
        <begin position="221"/>
        <end position="232"/>
    </location>
</feature>
<proteinExistence type="inferred from homology"/>
<organism evidence="6 7">
    <name type="scientific">Halomonas daqiaonensis</name>
    <dbReference type="NCBI Taxonomy" id="650850"/>
    <lineage>
        <taxon>Bacteria</taxon>
        <taxon>Pseudomonadati</taxon>
        <taxon>Pseudomonadota</taxon>
        <taxon>Gammaproteobacteria</taxon>
        <taxon>Oceanospirillales</taxon>
        <taxon>Halomonadaceae</taxon>
        <taxon>Halomonas</taxon>
    </lineage>
</organism>
<dbReference type="PANTHER" id="PTHR30349">
    <property type="entry name" value="PHAGE INTEGRASE-RELATED"/>
    <property type="match status" value="1"/>
</dbReference>
<dbReference type="InterPro" id="IPR013762">
    <property type="entry name" value="Integrase-like_cat_sf"/>
</dbReference>
<dbReference type="GO" id="GO:0015074">
    <property type="term" value="P:DNA integration"/>
    <property type="evidence" value="ECO:0007669"/>
    <property type="project" value="UniProtKB-KW"/>
</dbReference>
<dbReference type="STRING" id="650850.SAMN04488129_1262"/>
<dbReference type="InterPro" id="IPR011010">
    <property type="entry name" value="DNA_brk_join_enz"/>
</dbReference>
<comment type="similarity">
    <text evidence="1">Belongs to the 'phage' integrase family.</text>
</comment>
<evidence type="ECO:0000313" key="6">
    <source>
        <dbReference type="EMBL" id="SEM10059.1"/>
    </source>
</evidence>